<sequence>MVNIQCWYPLREASRFLLRRPAPPTPPPLPSQATAMHSSPIEFFCFRLQWWLLFPLRGGHLHTRTWQGSVDDREQTGDSPGRFAALFSPLFFERESLGDILIDHVRPGAAPMICSSGGRRRRGPLGRREQQRHFCIWPGKAASRKRDPLAGRRCMDWLLLQ</sequence>
<proteinExistence type="predicted"/>
<comment type="caution">
    <text evidence="1">The sequence shown here is derived from an EMBL/GenBank/DDBJ whole genome shotgun (WGS) entry which is preliminary data.</text>
</comment>
<name>A0AAD8PQT0_9PEZI</name>
<gene>
    <name evidence="1" type="ORF">LY79DRAFT_565514</name>
</gene>
<evidence type="ECO:0000313" key="2">
    <source>
        <dbReference type="Proteomes" id="UP001230504"/>
    </source>
</evidence>
<keyword evidence="2" id="KW-1185">Reference proteome</keyword>
<reference evidence="1" key="1">
    <citation type="submission" date="2021-06" db="EMBL/GenBank/DDBJ databases">
        <title>Comparative genomics, transcriptomics and evolutionary studies reveal genomic signatures of adaptation to plant cell wall in hemibiotrophic fungi.</title>
        <authorList>
            <consortium name="DOE Joint Genome Institute"/>
            <person name="Baroncelli R."/>
            <person name="Diaz J.F."/>
            <person name="Benocci T."/>
            <person name="Peng M."/>
            <person name="Battaglia E."/>
            <person name="Haridas S."/>
            <person name="Andreopoulos W."/>
            <person name="Labutti K."/>
            <person name="Pangilinan J."/>
            <person name="Floch G.L."/>
            <person name="Makela M.R."/>
            <person name="Henrissat B."/>
            <person name="Grigoriev I.V."/>
            <person name="Crouch J.A."/>
            <person name="De Vries R.P."/>
            <person name="Sukno S.A."/>
            <person name="Thon M.R."/>
        </authorList>
    </citation>
    <scope>NUCLEOTIDE SEQUENCE</scope>
    <source>
        <strain evidence="1">CBS 125086</strain>
    </source>
</reference>
<dbReference type="RefSeq" id="XP_060410200.1">
    <property type="nucleotide sequence ID" value="XM_060558738.1"/>
</dbReference>
<dbReference type="Proteomes" id="UP001230504">
    <property type="component" value="Unassembled WGS sequence"/>
</dbReference>
<evidence type="ECO:0000313" key="1">
    <source>
        <dbReference type="EMBL" id="KAK1574704.1"/>
    </source>
</evidence>
<dbReference type="GeneID" id="85442978"/>
<accession>A0AAD8PQT0</accession>
<dbReference type="EMBL" id="JAHLJV010000072">
    <property type="protein sequence ID" value="KAK1574704.1"/>
    <property type="molecule type" value="Genomic_DNA"/>
</dbReference>
<organism evidence="1 2">
    <name type="scientific">Colletotrichum navitas</name>
    <dbReference type="NCBI Taxonomy" id="681940"/>
    <lineage>
        <taxon>Eukaryota</taxon>
        <taxon>Fungi</taxon>
        <taxon>Dikarya</taxon>
        <taxon>Ascomycota</taxon>
        <taxon>Pezizomycotina</taxon>
        <taxon>Sordariomycetes</taxon>
        <taxon>Hypocreomycetidae</taxon>
        <taxon>Glomerellales</taxon>
        <taxon>Glomerellaceae</taxon>
        <taxon>Colletotrichum</taxon>
        <taxon>Colletotrichum graminicola species complex</taxon>
    </lineage>
</organism>
<protein>
    <submittedName>
        <fullName evidence="1">Uncharacterized protein</fullName>
    </submittedName>
</protein>
<dbReference type="AlphaFoldDB" id="A0AAD8PQT0"/>